<dbReference type="InterPro" id="IPR011011">
    <property type="entry name" value="Znf_FYVE_PHD"/>
</dbReference>
<dbReference type="GO" id="GO:0005737">
    <property type="term" value="C:cytoplasm"/>
    <property type="evidence" value="ECO:0007669"/>
    <property type="project" value="InterPro"/>
</dbReference>
<gene>
    <name evidence="14" type="primary">LOC115012722</name>
</gene>
<dbReference type="AlphaFoldDB" id="A0A6J2QAB6"/>
<dbReference type="Gene3D" id="1.20.920.10">
    <property type="entry name" value="Bromodomain-like"/>
    <property type="match status" value="1"/>
</dbReference>
<dbReference type="InterPro" id="IPR000770">
    <property type="entry name" value="SAND_dom"/>
</dbReference>
<dbReference type="PROSITE" id="PS51414">
    <property type="entry name" value="HSR"/>
    <property type="match status" value="1"/>
</dbReference>
<dbReference type="InterPro" id="IPR004865">
    <property type="entry name" value="HSR_dom"/>
</dbReference>
<evidence type="ECO:0000259" key="10">
    <source>
        <dbReference type="PROSITE" id="PS50016"/>
    </source>
</evidence>
<feature type="compositionally biased region" description="Low complexity" evidence="8">
    <location>
        <begin position="306"/>
        <end position="315"/>
    </location>
</feature>
<dbReference type="Gene3D" id="3.30.40.10">
    <property type="entry name" value="Zinc/RING finger domain, C3HC4 (zinc finger)"/>
    <property type="match status" value="1"/>
</dbReference>
<evidence type="ECO:0000313" key="13">
    <source>
        <dbReference type="Proteomes" id="UP000504630"/>
    </source>
</evidence>
<dbReference type="InterPro" id="IPR043563">
    <property type="entry name" value="Sp110/Sp140/Sp140L-like"/>
</dbReference>
<feature type="region of interest" description="Disordered" evidence="8">
    <location>
        <begin position="120"/>
        <end position="165"/>
    </location>
</feature>
<accession>A0A6J2QAB6</accession>
<dbReference type="GO" id="GO:0000981">
    <property type="term" value="F:DNA-binding transcription factor activity, RNA polymerase II-specific"/>
    <property type="evidence" value="ECO:0007669"/>
    <property type="project" value="TreeGrafter"/>
</dbReference>
<evidence type="ECO:0000256" key="3">
    <source>
        <dbReference type="ARBA" id="ARBA00022771"/>
    </source>
</evidence>
<dbReference type="Pfam" id="PF00628">
    <property type="entry name" value="PHD"/>
    <property type="match status" value="1"/>
</dbReference>
<dbReference type="Gene3D" id="3.10.390.10">
    <property type="entry name" value="SAND domain-like"/>
    <property type="match status" value="2"/>
</dbReference>
<dbReference type="InParanoid" id="A0A6J2QAB6"/>
<feature type="domain" description="PHD-type" evidence="10">
    <location>
        <begin position="438"/>
        <end position="490"/>
    </location>
</feature>
<proteinExistence type="predicted"/>
<evidence type="ECO:0000313" key="14">
    <source>
        <dbReference type="RefSeq" id="XP_029294355.1"/>
    </source>
</evidence>
<dbReference type="GO" id="GO:0008270">
    <property type="term" value="F:zinc ion binding"/>
    <property type="evidence" value="ECO:0007669"/>
    <property type="project" value="UniProtKB-KW"/>
</dbReference>
<dbReference type="Proteomes" id="UP000504630">
    <property type="component" value="Chromosome 8"/>
</dbReference>
<dbReference type="SUPFAM" id="SSF57903">
    <property type="entry name" value="FYVE/PHD zinc finger"/>
    <property type="match status" value="1"/>
</dbReference>
<evidence type="ECO:0000256" key="7">
    <source>
        <dbReference type="PROSITE-ProRule" id="PRU00146"/>
    </source>
</evidence>
<feature type="domain" description="Bromo" evidence="9">
    <location>
        <begin position="541"/>
        <end position="594"/>
    </location>
</feature>
<organism evidence="13 14">
    <name type="scientific">Cottoperca gobio</name>
    <name type="common">Frogmouth</name>
    <name type="synonym">Aphritis gobio</name>
    <dbReference type="NCBI Taxonomy" id="56716"/>
    <lineage>
        <taxon>Eukaryota</taxon>
        <taxon>Metazoa</taxon>
        <taxon>Chordata</taxon>
        <taxon>Craniata</taxon>
        <taxon>Vertebrata</taxon>
        <taxon>Euteleostomi</taxon>
        <taxon>Actinopterygii</taxon>
        <taxon>Neopterygii</taxon>
        <taxon>Teleostei</taxon>
        <taxon>Neoteleostei</taxon>
        <taxon>Acanthomorphata</taxon>
        <taxon>Eupercaria</taxon>
        <taxon>Perciformes</taxon>
        <taxon>Notothenioidei</taxon>
        <taxon>Bovichtidae</taxon>
        <taxon>Cottoperca</taxon>
    </lineage>
</organism>
<feature type="domain" description="SAND" evidence="11">
    <location>
        <begin position="330"/>
        <end position="414"/>
    </location>
</feature>
<dbReference type="KEGG" id="cgob:115012722"/>
<dbReference type="CDD" id="cd04369">
    <property type="entry name" value="Bromodomain"/>
    <property type="match status" value="1"/>
</dbReference>
<dbReference type="SMART" id="SM00258">
    <property type="entry name" value="SAND"/>
    <property type="match status" value="2"/>
</dbReference>
<dbReference type="Pfam" id="PF01342">
    <property type="entry name" value="SAND"/>
    <property type="match status" value="2"/>
</dbReference>
<dbReference type="InterPro" id="IPR008087">
    <property type="entry name" value="AIRE"/>
</dbReference>
<dbReference type="GO" id="GO:0045182">
    <property type="term" value="F:translation regulator activity"/>
    <property type="evidence" value="ECO:0007669"/>
    <property type="project" value="InterPro"/>
</dbReference>
<protein>
    <submittedName>
        <fullName evidence="14">Nuclear body protein SP140-like protein</fullName>
    </submittedName>
</protein>
<evidence type="ECO:0000256" key="8">
    <source>
        <dbReference type="SAM" id="MobiDB-lite"/>
    </source>
</evidence>
<dbReference type="InterPro" id="IPR013083">
    <property type="entry name" value="Znf_RING/FYVE/PHD"/>
</dbReference>
<evidence type="ECO:0000256" key="6">
    <source>
        <dbReference type="PROSITE-ProRule" id="PRU00035"/>
    </source>
</evidence>
<dbReference type="SMART" id="SM00249">
    <property type="entry name" value="PHD"/>
    <property type="match status" value="1"/>
</dbReference>
<dbReference type="GeneID" id="115012722"/>
<dbReference type="PROSITE" id="PS50864">
    <property type="entry name" value="SAND"/>
    <property type="match status" value="2"/>
</dbReference>
<name>A0A6J2QAB6_COTGO</name>
<evidence type="ECO:0000256" key="1">
    <source>
        <dbReference type="ARBA" id="ARBA00022553"/>
    </source>
</evidence>
<dbReference type="GO" id="GO:0005634">
    <property type="term" value="C:nucleus"/>
    <property type="evidence" value="ECO:0007669"/>
    <property type="project" value="InterPro"/>
</dbReference>
<dbReference type="SUPFAM" id="SSF47370">
    <property type="entry name" value="Bromodomain"/>
    <property type="match status" value="1"/>
</dbReference>
<dbReference type="OrthoDB" id="1870062at2759"/>
<evidence type="ECO:0000256" key="2">
    <source>
        <dbReference type="ARBA" id="ARBA00022723"/>
    </source>
</evidence>
<dbReference type="SUPFAM" id="SSF63763">
    <property type="entry name" value="SAND domain-like"/>
    <property type="match status" value="2"/>
</dbReference>
<dbReference type="InterPro" id="IPR010919">
    <property type="entry name" value="SAND-like_dom_sf"/>
</dbReference>
<dbReference type="InterPro" id="IPR019787">
    <property type="entry name" value="Znf_PHD-finger"/>
</dbReference>
<dbReference type="GO" id="GO:0003677">
    <property type="term" value="F:DNA binding"/>
    <property type="evidence" value="ECO:0007669"/>
    <property type="project" value="InterPro"/>
</dbReference>
<sequence>MDPMDWLENKELLQFFRRHKTEMSCMENPCTFLNQLRDHDMVLEDQYKRVSRMKSKENMKKGLYEILDWLERKRSQDIKAFWSCVFKETILNQYPTLRLLRNSLMDGSFQFEVQLPERVQTEEEEKGKALSEDEEEEEKKANSVKKKRKLCDEEAEQAGPSAQLTPKKKAKKILFSSPLKKGEKSDIWTWPIYKLQLPVTCGLLAGTLSRLRLSKGEKCIFVGRQWFSPSEFESFAGKKSSKNWKLSIRCMNTPLAKLIQEGHLKAATYRGCTQTKKSLFPSDHVTTVSEGEEDEDSDSDSDSDLEVSSSSKESSTAVTDEGGDTEEPTEQQPEASNDGDKKVFKVTCGAVAGTLHRKRFASGNLGKSIRTETSWMSPVEFMKKGSCQTYSSWRKDIKCEGEPISDLIEANILRIHPLLCNCRLCKPDCEDLENQKNDDECFLCKTEKEEELVVCDGCPRSFHKKCHLPHVDDKLLGDKSLWMCTFCVYKTAKDLYGEELERKEAMSRQISQWMLQCHYLLLCLCSADEEQIFTTNPCLYLERYSTVITTSMWIGNVADKLQKQCYQTVGEFVSDIQLIFTNCASYNRGNAEFLAKGNRLKELFDREFKSVFNITELNVN</sequence>
<keyword evidence="13" id="KW-1185">Reference proteome</keyword>
<feature type="compositionally biased region" description="Acidic residues" evidence="8">
    <location>
        <begin position="290"/>
        <end position="305"/>
    </location>
</feature>
<keyword evidence="3 7" id="KW-0863">Zinc-finger</keyword>
<feature type="compositionally biased region" description="Basic and acidic residues" evidence="8">
    <location>
        <begin position="120"/>
        <end position="131"/>
    </location>
</feature>
<keyword evidence="1" id="KW-0597">Phosphoprotein</keyword>
<dbReference type="Pfam" id="PF00439">
    <property type="entry name" value="Bromodomain"/>
    <property type="match status" value="1"/>
</dbReference>
<dbReference type="PANTHER" id="PTHR46386:SF1">
    <property type="entry name" value="NUCLEAR BODY PROTEIN SP140-LIKE PROTEIN"/>
    <property type="match status" value="1"/>
</dbReference>
<dbReference type="PRINTS" id="PR00503">
    <property type="entry name" value="BROMODOMAIN"/>
</dbReference>
<evidence type="ECO:0000259" key="9">
    <source>
        <dbReference type="PROSITE" id="PS50014"/>
    </source>
</evidence>
<evidence type="ECO:0000259" key="12">
    <source>
        <dbReference type="PROSITE" id="PS51414"/>
    </source>
</evidence>
<dbReference type="SMART" id="SM00297">
    <property type="entry name" value="BROMO"/>
    <property type="match status" value="1"/>
</dbReference>
<evidence type="ECO:0000256" key="5">
    <source>
        <dbReference type="ARBA" id="ARBA00023117"/>
    </source>
</evidence>
<dbReference type="InterPro" id="IPR001487">
    <property type="entry name" value="Bromodomain"/>
</dbReference>
<dbReference type="Pfam" id="PF03172">
    <property type="entry name" value="HSR"/>
    <property type="match status" value="1"/>
</dbReference>
<keyword evidence="4" id="KW-0862">Zinc</keyword>
<dbReference type="InterPro" id="IPR036427">
    <property type="entry name" value="Bromodomain-like_sf"/>
</dbReference>
<feature type="domain" description="HSR" evidence="12">
    <location>
        <begin position="1"/>
        <end position="109"/>
    </location>
</feature>
<dbReference type="PANTHER" id="PTHR46386">
    <property type="entry name" value="NUCLEAR BODY PROTEIN SP140"/>
    <property type="match status" value="1"/>
</dbReference>
<dbReference type="GO" id="GO:0006959">
    <property type="term" value="P:humoral immune response"/>
    <property type="evidence" value="ECO:0007669"/>
    <property type="project" value="InterPro"/>
</dbReference>
<dbReference type="InterPro" id="IPR001965">
    <property type="entry name" value="Znf_PHD"/>
</dbReference>
<reference evidence="14" key="1">
    <citation type="submission" date="2025-08" db="UniProtKB">
        <authorList>
            <consortium name="RefSeq"/>
        </authorList>
    </citation>
    <scope>IDENTIFICATION</scope>
</reference>
<keyword evidence="2" id="KW-0479">Metal-binding</keyword>
<dbReference type="PRINTS" id="PR01711">
    <property type="entry name" value="AIREGULATOR"/>
</dbReference>
<keyword evidence="5 6" id="KW-0103">Bromodomain</keyword>
<feature type="domain" description="SAND" evidence="11">
    <location>
        <begin position="197"/>
        <end position="265"/>
    </location>
</feature>
<dbReference type="PROSITE" id="PS50016">
    <property type="entry name" value="ZF_PHD_2"/>
    <property type="match status" value="1"/>
</dbReference>
<dbReference type="RefSeq" id="XP_029294355.1">
    <property type="nucleotide sequence ID" value="XM_029438495.1"/>
</dbReference>
<feature type="region of interest" description="Disordered" evidence="8">
    <location>
        <begin position="283"/>
        <end position="340"/>
    </location>
</feature>
<dbReference type="PROSITE" id="PS50014">
    <property type="entry name" value="BROMODOMAIN_2"/>
    <property type="match status" value="1"/>
</dbReference>
<evidence type="ECO:0000259" key="11">
    <source>
        <dbReference type="PROSITE" id="PS50864"/>
    </source>
</evidence>
<evidence type="ECO:0000256" key="4">
    <source>
        <dbReference type="ARBA" id="ARBA00022833"/>
    </source>
</evidence>